<dbReference type="PANTHER" id="PTHR12526:SF510">
    <property type="entry name" value="D-INOSITOL 3-PHOSPHATE GLYCOSYLTRANSFERASE"/>
    <property type="match status" value="1"/>
</dbReference>
<evidence type="ECO:0000256" key="1">
    <source>
        <dbReference type="ARBA" id="ARBA00022676"/>
    </source>
</evidence>
<dbReference type="Proteomes" id="UP000034201">
    <property type="component" value="Unassembled WGS sequence"/>
</dbReference>
<dbReference type="Pfam" id="PF00534">
    <property type="entry name" value="Glycos_transf_1"/>
    <property type="match status" value="1"/>
</dbReference>
<evidence type="ECO:0000256" key="2">
    <source>
        <dbReference type="ARBA" id="ARBA00022679"/>
    </source>
</evidence>
<dbReference type="GO" id="GO:0016757">
    <property type="term" value="F:glycosyltransferase activity"/>
    <property type="evidence" value="ECO:0007669"/>
    <property type="project" value="UniProtKB-KW"/>
</dbReference>
<organism evidence="5 6">
    <name type="scientific">Candidatus Adlerbacteria bacterium GW2011_GWC1_50_9</name>
    <dbReference type="NCBI Taxonomy" id="1618608"/>
    <lineage>
        <taxon>Bacteria</taxon>
        <taxon>Candidatus Adleribacteriota</taxon>
    </lineage>
</organism>
<evidence type="ECO:0000259" key="4">
    <source>
        <dbReference type="Pfam" id="PF13579"/>
    </source>
</evidence>
<evidence type="ECO:0000313" key="5">
    <source>
        <dbReference type="EMBL" id="KKW19986.1"/>
    </source>
</evidence>
<protein>
    <submittedName>
        <fullName evidence="5">1,2-diacylglycerol 3-glucosyltransferase</fullName>
    </submittedName>
</protein>
<keyword evidence="2 5" id="KW-0808">Transferase</keyword>
<sequence length="371" mass="42128">MKVVMLSSDPSILRHGSGARKRMERYAELFSELHIFVLGADADERVGSRLFLYGTGFGAVVSRLWMYRRLRTLLSQGRFDAVSAQSPDEVGLIGYFASRRFGVPFQLQVHADVLSPWYCRASWKERVRYRIACFLLPRARCIRVVSARIRDSVVRRFPAARERIAVLPIFADLVAFRRAVADGAAPVASVKKRFRMCAAGRFVEKEKNFLMLIRMMAELRTAIPEATLSIIGDGPDRLRYERAIARFGLGGCVILEEWRSDIHEYFRSFDVFLLSSYHEGWGRVVLEAMAAGLPVVMTDVGLAGEVVKSGVNGIVIPVNDRDAFRSAVEFLSKDPELRAQFSRANVEVVRSFPSDEEEYLLRYRETFTICF</sequence>
<evidence type="ECO:0000259" key="3">
    <source>
        <dbReference type="Pfam" id="PF00534"/>
    </source>
</evidence>
<dbReference type="EMBL" id="LCQQ01000047">
    <property type="protein sequence ID" value="KKW19986.1"/>
    <property type="molecule type" value="Genomic_DNA"/>
</dbReference>
<dbReference type="AlphaFoldDB" id="A0A0G1WMI3"/>
<dbReference type="SUPFAM" id="SSF53756">
    <property type="entry name" value="UDP-Glycosyltransferase/glycogen phosphorylase"/>
    <property type="match status" value="1"/>
</dbReference>
<name>A0A0G1WMI3_9BACT</name>
<comment type="caution">
    <text evidence="5">The sequence shown here is derived from an EMBL/GenBank/DDBJ whole genome shotgun (WGS) entry which is preliminary data.</text>
</comment>
<proteinExistence type="predicted"/>
<reference evidence="5 6" key="1">
    <citation type="journal article" date="2015" name="Nature">
        <title>rRNA introns, odd ribosomes, and small enigmatic genomes across a large radiation of phyla.</title>
        <authorList>
            <person name="Brown C.T."/>
            <person name="Hug L.A."/>
            <person name="Thomas B.C."/>
            <person name="Sharon I."/>
            <person name="Castelle C.J."/>
            <person name="Singh A."/>
            <person name="Wilkins M.J."/>
            <person name="Williams K.H."/>
            <person name="Banfield J.F."/>
        </authorList>
    </citation>
    <scope>NUCLEOTIDE SEQUENCE [LARGE SCALE GENOMIC DNA]</scope>
</reference>
<dbReference type="InterPro" id="IPR028098">
    <property type="entry name" value="Glyco_trans_4-like_N"/>
</dbReference>
<evidence type="ECO:0000313" key="6">
    <source>
        <dbReference type="Proteomes" id="UP000034201"/>
    </source>
</evidence>
<accession>A0A0G1WMI3</accession>
<feature type="domain" description="Glycosyl transferase family 1" evidence="3">
    <location>
        <begin position="190"/>
        <end position="344"/>
    </location>
</feature>
<dbReference type="CDD" id="cd03801">
    <property type="entry name" value="GT4_PimA-like"/>
    <property type="match status" value="1"/>
</dbReference>
<dbReference type="Gene3D" id="3.40.50.2000">
    <property type="entry name" value="Glycogen Phosphorylase B"/>
    <property type="match status" value="2"/>
</dbReference>
<gene>
    <name evidence="5" type="ORF">UY61_C0047G0007</name>
</gene>
<feature type="domain" description="Glycosyltransferase subfamily 4-like N-terminal" evidence="4">
    <location>
        <begin position="23"/>
        <end position="168"/>
    </location>
</feature>
<dbReference type="InterPro" id="IPR001296">
    <property type="entry name" value="Glyco_trans_1"/>
</dbReference>
<dbReference type="PANTHER" id="PTHR12526">
    <property type="entry name" value="GLYCOSYLTRANSFERASE"/>
    <property type="match status" value="1"/>
</dbReference>
<keyword evidence="1" id="KW-0328">Glycosyltransferase</keyword>
<dbReference type="Pfam" id="PF13579">
    <property type="entry name" value="Glyco_trans_4_4"/>
    <property type="match status" value="1"/>
</dbReference>